<dbReference type="AlphaFoldDB" id="G9ZED1"/>
<accession>G9ZED1</accession>
<dbReference type="HOGENOM" id="CLU_3059768_0_0_6"/>
<comment type="caution">
    <text evidence="1">The sequence shown here is derived from an EMBL/GenBank/DDBJ whole genome shotgun (WGS) entry which is preliminary data.</text>
</comment>
<sequence>MNCRLQEPQRYCCLPLSRRLFFLIRFELQKGHFLCSKVLTPCEALQRKGHSDF</sequence>
<evidence type="ECO:0000313" key="1">
    <source>
        <dbReference type="EMBL" id="EHM54723.1"/>
    </source>
</evidence>
<organism evidence="1 2">
    <name type="scientific">Cardiobacterium valvarum F0432</name>
    <dbReference type="NCBI Taxonomy" id="797473"/>
    <lineage>
        <taxon>Bacteria</taxon>
        <taxon>Pseudomonadati</taxon>
        <taxon>Pseudomonadota</taxon>
        <taxon>Gammaproteobacteria</taxon>
        <taxon>Cardiobacteriales</taxon>
        <taxon>Cardiobacteriaceae</taxon>
        <taxon>Cardiobacterium</taxon>
    </lineage>
</organism>
<reference evidence="1 2" key="1">
    <citation type="submission" date="2011-08" db="EMBL/GenBank/DDBJ databases">
        <authorList>
            <person name="Weinstock G."/>
            <person name="Sodergren E."/>
            <person name="Clifton S."/>
            <person name="Fulton L."/>
            <person name="Fulton B."/>
            <person name="Courtney L."/>
            <person name="Fronick C."/>
            <person name="Harrison M."/>
            <person name="Strong C."/>
            <person name="Farmer C."/>
            <person name="Delahaunty K."/>
            <person name="Markovic C."/>
            <person name="Hall O."/>
            <person name="Minx P."/>
            <person name="Tomlinson C."/>
            <person name="Mitreva M."/>
            <person name="Hou S."/>
            <person name="Chen J."/>
            <person name="Wollam A."/>
            <person name="Pepin K.H."/>
            <person name="Johnson M."/>
            <person name="Bhonagiri V."/>
            <person name="Zhang X."/>
            <person name="Suruliraj S."/>
            <person name="Warren W."/>
            <person name="Chinwalla A."/>
            <person name="Mardis E.R."/>
            <person name="Wilson R.K."/>
        </authorList>
    </citation>
    <scope>NUCLEOTIDE SEQUENCE [LARGE SCALE GENOMIC DNA]</scope>
    <source>
        <strain evidence="1 2">F0432</strain>
    </source>
</reference>
<name>G9ZED1_9GAMM</name>
<protein>
    <submittedName>
        <fullName evidence="1">Uncharacterized protein</fullName>
    </submittedName>
</protein>
<evidence type="ECO:0000313" key="2">
    <source>
        <dbReference type="Proteomes" id="UP000004750"/>
    </source>
</evidence>
<dbReference type="EMBL" id="AGCM01000060">
    <property type="protein sequence ID" value="EHM54723.1"/>
    <property type="molecule type" value="Genomic_DNA"/>
</dbReference>
<dbReference type="Proteomes" id="UP000004750">
    <property type="component" value="Unassembled WGS sequence"/>
</dbReference>
<proteinExistence type="predicted"/>
<gene>
    <name evidence="1" type="ORF">HMPREF9080_01116</name>
</gene>